<dbReference type="GO" id="GO:0000786">
    <property type="term" value="C:nucleosome"/>
    <property type="evidence" value="ECO:0007669"/>
    <property type="project" value="UniProtKB-KW"/>
</dbReference>
<dbReference type="GO" id="GO:0030527">
    <property type="term" value="F:structural constituent of chromatin"/>
    <property type="evidence" value="ECO:0007669"/>
    <property type="project" value="InterPro"/>
</dbReference>
<keyword evidence="5" id="KW-0238">DNA-binding</keyword>
<dbReference type="Pfam" id="PF00125">
    <property type="entry name" value="Histone"/>
    <property type="match status" value="1"/>
</dbReference>
<keyword evidence="7" id="KW-0544">Nucleosome core</keyword>
<dbReference type="InterPro" id="IPR000164">
    <property type="entry name" value="Histone_H3/CENP-A"/>
</dbReference>
<feature type="compositionally biased region" description="Polar residues" evidence="8">
    <location>
        <begin position="30"/>
        <end position="46"/>
    </location>
</feature>
<evidence type="ECO:0000256" key="3">
    <source>
        <dbReference type="ARBA" id="ARBA00010343"/>
    </source>
</evidence>
<dbReference type="PANTHER" id="PTHR11426">
    <property type="entry name" value="HISTONE H3"/>
    <property type="match status" value="1"/>
</dbReference>
<dbReference type="CDD" id="cd22911">
    <property type="entry name" value="HFD_H3"/>
    <property type="match status" value="1"/>
</dbReference>
<dbReference type="FunFam" id="1.10.20.10:FF:000085">
    <property type="entry name" value="Histone H3.2"/>
    <property type="match status" value="1"/>
</dbReference>
<accession>A0A1I8AVS8</accession>
<reference evidence="11" key="1">
    <citation type="submission" date="2016-11" db="UniProtKB">
        <authorList>
            <consortium name="WormBaseParasite"/>
        </authorList>
    </citation>
    <scope>IDENTIFICATION</scope>
</reference>
<feature type="domain" description="Core Histone H2A/H2B/H3" evidence="9">
    <location>
        <begin position="60"/>
        <end position="147"/>
    </location>
</feature>
<evidence type="ECO:0000256" key="4">
    <source>
        <dbReference type="ARBA" id="ARBA00022454"/>
    </source>
</evidence>
<comment type="similarity">
    <text evidence="3">Belongs to the histone H3 family.</text>
</comment>
<evidence type="ECO:0000259" key="9">
    <source>
        <dbReference type="Pfam" id="PF00125"/>
    </source>
</evidence>
<keyword evidence="10" id="KW-1185">Reference proteome</keyword>
<name>A0A1I8AVS8_9BILA</name>
<comment type="subcellular location">
    <subcellularLocation>
        <location evidence="2">Chromosome</location>
    </subcellularLocation>
    <subcellularLocation>
        <location evidence="1">Nucleus</location>
    </subcellularLocation>
</comment>
<dbReference type="GO" id="GO:0046982">
    <property type="term" value="F:protein heterodimerization activity"/>
    <property type="evidence" value="ECO:0007669"/>
    <property type="project" value="InterPro"/>
</dbReference>
<evidence type="ECO:0000256" key="5">
    <source>
        <dbReference type="ARBA" id="ARBA00023125"/>
    </source>
</evidence>
<keyword evidence="4" id="KW-0158">Chromosome</keyword>
<dbReference type="GO" id="GO:0005634">
    <property type="term" value="C:nucleus"/>
    <property type="evidence" value="ECO:0007669"/>
    <property type="project" value="UniProtKB-SubCell"/>
</dbReference>
<dbReference type="InterPro" id="IPR007125">
    <property type="entry name" value="H2A/H2B/H3"/>
</dbReference>
<evidence type="ECO:0000256" key="2">
    <source>
        <dbReference type="ARBA" id="ARBA00004286"/>
    </source>
</evidence>
<organism evidence="10 11">
    <name type="scientific">Steinernema glaseri</name>
    <dbReference type="NCBI Taxonomy" id="37863"/>
    <lineage>
        <taxon>Eukaryota</taxon>
        <taxon>Metazoa</taxon>
        <taxon>Ecdysozoa</taxon>
        <taxon>Nematoda</taxon>
        <taxon>Chromadorea</taxon>
        <taxon>Rhabditida</taxon>
        <taxon>Tylenchina</taxon>
        <taxon>Panagrolaimomorpha</taxon>
        <taxon>Strongyloidoidea</taxon>
        <taxon>Steinernematidae</taxon>
        <taxon>Steinernema</taxon>
    </lineage>
</organism>
<dbReference type="Gene3D" id="1.10.20.10">
    <property type="entry name" value="Histone, subunit A"/>
    <property type="match status" value="1"/>
</dbReference>
<protein>
    <submittedName>
        <fullName evidence="11">Histone domain-containing protein</fullName>
    </submittedName>
</protein>
<evidence type="ECO:0000256" key="6">
    <source>
        <dbReference type="ARBA" id="ARBA00023242"/>
    </source>
</evidence>
<evidence type="ECO:0000256" key="7">
    <source>
        <dbReference type="ARBA" id="ARBA00023269"/>
    </source>
</evidence>
<evidence type="ECO:0000256" key="8">
    <source>
        <dbReference type="SAM" id="MobiDB-lite"/>
    </source>
</evidence>
<dbReference type="GO" id="GO:0003677">
    <property type="term" value="F:DNA binding"/>
    <property type="evidence" value="ECO:0007669"/>
    <property type="project" value="UniProtKB-KW"/>
</dbReference>
<dbReference type="InterPro" id="IPR009072">
    <property type="entry name" value="Histone-fold"/>
</dbReference>
<sequence length="156" mass="17817">MARIKQTARKTPNTREITYRGKRMHARLSAGSSFSSNQTPTTSHAKGSQKRKIKKPIKRGARALQEIRKFQSLTKLLIPRAPFSRLCREICGQFKDPGEVRFKLDALAALQEACEAYLTCFFEDVNLVAIHAKRVTIMPKDVQLIKRLRNIPDPLR</sequence>
<dbReference type="Proteomes" id="UP000095287">
    <property type="component" value="Unplaced"/>
</dbReference>
<dbReference type="AlphaFoldDB" id="A0A1I8AVS8"/>
<feature type="region of interest" description="Disordered" evidence="8">
    <location>
        <begin position="28"/>
        <end position="58"/>
    </location>
</feature>
<keyword evidence="6" id="KW-0539">Nucleus</keyword>
<dbReference type="SUPFAM" id="SSF47113">
    <property type="entry name" value="Histone-fold"/>
    <property type="match status" value="1"/>
</dbReference>
<evidence type="ECO:0000313" key="11">
    <source>
        <dbReference type="WBParaSite" id="L893_g9740.t1"/>
    </source>
</evidence>
<evidence type="ECO:0000313" key="10">
    <source>
        <dbReference type="Proteomes" id="UP000095287"/>
    </source>
</evidence>
<feature type="compositionally biased region" description="Basic residues" evidence="8">
    <location>
        <begin position="47"/>
        <end position="58"/>
    </location>
</feature>
<proteinExistence type="inferred from homology"/>
<dbReference type="WBParaSite" id="L893_g9740.t1">
    <property type="protein sequence ID" value="L893_g9740.t1"/>
    <property type="gene ID" value="L893_g9740"/>
</dbReference>
<dbReference type="SMART" id="SM00428">
    <property type="entry name" value="H3"/>
    <property type="match status" value="1"/>
</dbReference>
<evidence type="ECO:0000256" key="1">
    <source>
        <dbReference type="ARBA" id="ARBA00004123"/>
    </source>
</evidence>